<gene>
    <name evidence="5" type="ORF">GMORB2_2982</name>
</gene>
<keyword evidence="2" id="KW-0808">Transferase</keyword>
<dbReference type="Gene3D" id="3.10.490.10">
    <property type="entry name" value="Gamma-glutamyl cyclotransferase-like"/>
    <property type="match status" value="1"/>
</dbReference>
<dbReference type="CDD" id="cd06661">
    <property type="entry name" value="GGCT_like"/>
    <property type="match status" value="1"/>
</dbReference>
<protein>
    <recommendedName>
        <fullName evidence="3">Putative gamma-glutamylcyclotransferase</fullName>
    </recommendedName>
</protein>
<comment type="caution">
    <text evidence="5">The sequence shown here is derived from an EMBL/GenBank/DDBJ whole genome shotgun (WGS) entry which is preliminary data.</text>
</comment>
<dbReference type="InterPro" id="IPR013024">
    <property type="entry name" value="GGCT-like"/>
</dbReference>
<dbReference type="RefSeq" id="XP_035319196.1">
    <property type="nucleotide sequence ID" value="XM_035464958.1"/>
</dbReference>
<dbReference type="Pfam" id="PF06094">
    <property type="entry name" value="GGACT"/>
    <property type="match status" value="1"/>
</dbReference>
<evidence type="ECO:0000256" key="2">
    <source>
        <dbReference type="ARBA" id="ARBA00022679"/>
    </source>
</evidence>
<dbReference type="EMBL" id="JAANYQ010000016">
    <property type="protein sequence ID" value="KAF4120544.1"/>
    <property type="molecule type" value="Genomic_DNA"/>
</dbReference>
<dbReference type="GeneID" id="55969210"/>
<reference evidence="5" key="1">
    <citation type="submission" date="2020-03" db="EMBL/GenBank/DDBJ databases">
        <title>Site-based positive gene gene selection in Geosmithia morbida across the United States reveals a broad range of putative effectors and factors for local host and environmental adapation.</title>
        <authorList>
            <person name="Onufrak A."/>
            <person name="Murdoch R.W."/>
            <person name="Gazis R."/>
            <person name="Huff M."/>
            <person name="Staton M."/>
            <person name="Klingeman W."/>
            <person name="Hadziabdic D."/>
        </authorList>
    </citation>
    <scope>NUCLEOTIDE SEQUENCE</scope>
    <source>
        <strain evidence="5">1262</strain>
    </source>
</reference>
<proteinExistence type="inferred from homology"/>
<dbReference type="InterPro" id="IPR036568">
    <property type="entry name" value="GGCT-like_sf"/>
</dbReference>
<dbReference type="InterPro" id="IPR009288">
    <property type="entry name" value="AIG2-like_dom"/>
</dbReference>
<sequence length="150" mass="17031">MSGDNTAFFYEVFYSVCYGDANPPDAIKKLHTFSPAILHGYCRHRVKSADYPAIIQEEGHSVRGIYATGLTDANLVKLDYFEGSEYERKGVKVRLVQDGTALTGGEEKDAVAYVFLLSNRLERGEWDFEHFRKEKMMFWSSDPSDRAVVS</sequence>
<comment type="similarity">
    <text evidence="1">Belongs to the gamma-glutamylcyclotransferase family.</text>
</comment>
<dbReference type="Proteomes" id="UP000749293">
    <property type="component" value="Unassembled WGS sequence"/>
</dbReference>
<dbReference type="InterPro" id="IPR045038">
    <property type="entry name" value="AIG2-like"/>
</dbReference>
<evidence type="ECO:0000256" key="1">
    <source>
        <dbReference type="ARBA" id="ARBA00008861"/>
    </source>
</evidence>
<accession>A0A9P5D3I4</accession>
<dbReference type="OrthoDB" id="1044435at2759"/>
<dbReference type="AlphaFoldDB" id="A0A9P5D3I4"/>
<keyword evidence="6" id="KW-1185">Reference proteome</keyword>
<evidence type="ECO:0000313" key="6">
    <source>
        <dbReference type="Proteomes" id="UP000749293"/>
    </source>
</evidence>
<feature type="domain" description="Gamma-glutamylcyclotransferase AIG2-like" evidence="4">
    <location>
        <begin position="26"/>
        <end position="127"/>
    </location>
</feature>
<evidence type="ECO:0000313" key="5">
    <source>
        <dbReference type="EMBL" id="KAF4120544.1"/>
    </source>
</evidence>
<dbReference type="SUPFAM" id="SSF110857">
    <property type="entry name" value="Gamma-glutamyl cyclotransferase-like"/>
    <property type="match status" value="1"/>
</dbReference>
<evidence type="ECO:0000259" key="4">
    <source>
        <dbReference type="Pfam" id="PF06094"/>
    </source>
</evidence>
<dbReference type="GO" id="GO:0016740">
    <property type="term" value="F:transferase activity"/>
    <property type="evidence" value="ECO:0007669"/>
    <property type="project" value="UniProtKB-KW"/>
</dbReference>
<organism evidence="5 6">
    <name type="scientific">Geosmithia morbida</name>
    <dbReference type="NCBI Taxonomy" id="1094350"/>
    <lineage>
        <taxon>Eukaryota</taxon>
        <taxon>Fungi</taxon>
        <taxon>Dikarya</taxon>
        <taxon>Ascomycota</taxon>
        <taxon>Pezizomycotina</taxon>
        <taxon>Sordariomycetes</taxon>
        <taxon>Hypocreomycetidae</taxon>
        <taxon>Hypocreales</taxon>
        <taxon>Bionectriaceae</taxon>
        <taxon>Geosmithia</taxon>
    </lineage>
</organism>
<name>A0A9P5D3I4_9HYPO</name>
<dbReference type="PANTHER" id="PTHR31544">
    <property type="entry name" value="AIG2-LIKE PROTEIN D"/>
    <property type="match status" value="1"/>
</dbReference>
<dbReference type="PANTHER" id="PTHR31544:SF2">
    <property type="entry name" value="AIG2-LIKE PROTEIN D"/>
    <property type="match status" value="1"/>
</dbReference>
<evidence type="ECO:0000256" key="3">
    <source>
        <dbReference type="ARBA" id="ARBA00030602"/>
    </source>
</evidence>